<dbReference type="Proteomes" id="UP001172386">
    <property type="component" value="Unassembled WGS sequence"/>
</dbReference>
<gene>
    <name evidence="1" type="ORF">H2198_010856</name>
</gene>
<dbReference type="EMBL" id="JAPDRQ010000434">
    <property type="protein sequence ID" value="KAJ9649827.1"/>
    <property type="molecule type" value="Genomic_DNA"/>
</dbReference>
<sequence>RRHREALEAVQRAAGQGGERDEQQEREGQTEQVDQQPLLDRIGINAAGEDRGQLRREDQCHGGDQHQHPAQGAGGAGHQFAQLGMAAGLLHLREHGHESGGERALGEQTPQEIGYPEGDPESISDGVGAERGGHHEETTTVANIKSAKKRAKQTVVRNARNVAQRSMLRTAVKKVIKALDANDAAGAEAAFAVAQPILDRFSARGLIHKNKAARHKSRLNDRIKALKAA</sequence>
<keyword evidence="2" id="KW-1185">Reference proteome</keyword>
<name>A0ACC2ZQF2_9EURO</name>
<proteinExistence type="predicted"/>
<reference evidence="1" key="1">
    <citation type="submission" date="2022-10" db="EMBL/GenBank/DDBJ databases">
        <title>Culturing micro-colonial fungi from biological soil crusts in the Mojave desert and describing Neophaeococcomyces mojavensis, and introducing the new genera and species Taxawa tesnikishii.</title>
        <authorList>
            <person name="Kurbessoian T."/>
            <person name="Stajich J.E."/>
        </authorList>
    </citation>
    <scope>NUCLEOTIDE SEQUENCE</scope>
    <source>
        <strain evidence="1">JES_112</strain>
    </source>
</reference>
<evidence type="ECO:0000313" key="2">
    <source>
        <dbReference type="Proteomes" id="UP001172386"/>
    </source>
</evidence>
<feature type="non-terminal residue" evidence="1">
    <location>
        <position position="1"/>
    </location>
</feature>
<evidence type="ECO:0000313" key="1">
    <source>
        <dbReference type="EMBL" id="KAJ9649827.1"/>
    </source>
</evidence>
<organism evidence="1 2">
    <name type="scientific">Neophaeococcomyces mojaviensis</name>
    <dbReference type="NCBI Taxonomy" id="3383035"/>
    <lineage>
        <taxon>Eukaryota</taxon>
        <taxon>Fungi</taxon>
        <taxon>Dikarya</taxon>
        <taxon>Ascomycota</taxon>
        <taxon>Pezizomycotina</taxon>
        <taxon>Eurotiomycetes</taxon>
        <taxon>Chaetothyriomycetidae</taxon>
        <taxon>Chaetothyriales</taxon>
        <taxon>Chaetothyriales incertae sedis</taxon>
        <taxon>Neophaeococcomyces</taxon>
    </lineage>
</organism>
<protein>
    <submittedName>
        <fullName evidence="1">Uncharacterized protein</fullName>
    </submittedName>
</protein>
<accession>A0ACC2ZQF2</accession>
<comment type="caution">
    <text evidence="1">The sequence shown here is derived from an EMBL/GenBank/DDBJ whole genome shotgun (WGS) entry which is preliminary data.</text>
</comment>